<evidence type="ECO:0000313" key="4">
    <source>
        <dbReference type="Proteomes" id="UP000217895"/>
    </source>
</evidence>
<dbReference type="Pfam" id="PF02021">
    <property type="entry name" value="UPF0102"/>
    <property type="match status" value="1"/>
</dbReference>
<comment type="similarity">
    <text evidence="1 2">Belongs to the UPF0102 family.</text>
</comment>
<name>A0A1Z4JJP5_LEPBY</name>
<dbReference type="HAMAP" id="MF_00048">
    <property type="entry name" value="UPF0102"/>
    <property type="match status" value="1"/>
</dbReference>
<dbReference type="InterPro" id="IPR003509">
    <property type="entry name" value="UPF0102_YraN-like"/>
</dbReference>
<dbReference type="SUPFAM" id="SSF52980">
    <property type="entry name" value="Restriction endonuclease-like"/>
    <property type="match status" value="1"/>
</dbReference>
<dbReference type="NCBIfam" id="TIGR00252">
    <property type="entry name" value="YraN family protein"/>
    <property type="match status" value="1"/>
</dbReference>
<dbReference type="PANTHER" id="PTHR34039">
    <property type="entry name" value="UPF0102 PROTEIN YRAN"/>
    <property type="match status" value="1"/>
</dbReference>
<dbReference type="EMBL" id="AP018203">
    <property type="protein sequence ID" value="BAY56950.1"/>
    <property type="molecule type" value="Genomic_DNA"/>
</dbReference>
<sequence length="146" mass="16422">MLKENCFKIVPVDQQNSTSEIGTSGENFVADWLQTQGATILARNWTCRSGELDLVAQTQDQVVAFVEVKTRSRGNWDNHGALAITAAKQRKIITAAQLFLLKHPHLAHLACRFDVALVRKRGNPRTSPHLTKNQFVLQDYICDAFF</sequence>
<dbReference type="GO" id="GO:0003676">
    <property type="term" value="F:nucleic acid binding"/>
    <property type="evidence" value="ECO:0007669"/>
    <property type="project" value="InterPro"/>
</dbReference>
<evidence type="ECO:0000256" key="2">
    <source>
        <dbReference type="HAMAP-Rule" id="MF_00048"/>
    </source>
</evidence>
<reference evidence="3 4" key="1">
    <citation type="submission" date="2017-06" db="EMBL/GenBank/DDBJ databases">
        <title>Genome sequencing of cyanobaciteial culture collection at National Institute for Environmental Studies (NIES).</title>
        <authorList>
            <person name="Hirose Y."/>
            <person name="Shimura Y."/>
            <person name="Fujisawa T."/>
            <person name="Nakamura Y."/>
            <person name="Kawachi M."/>
        </authorList>
    </citation>
    <scope>NUCLEOTIDE SEQUENCE [LARGE SCALE GENOMIC DNA]</scope>
    <source>
        <strain evidence="3 4">NIES-2135</strain>
    </source>
</reference>
<proteinExistence type="inferred from homology"/>
<organism evidence="3 4">
    <name type="scientific">Leptolyngbya boryana NIES-2135</name>
    <dbReference type="NCBI Taxonomy" id="1973484"/>
    <lineage>
        <taxon>Bacteria</taxon>
        <taxon>Bacillati</taxon>
        <taxon>Cyanobacteriota</taxon>
        <taxon>Cyanophyceae</taxon>
        <taxon>Leptolyngbyales</taxon>
        <taxon>Leptolyngbyaceae</taxon>
        <taxon>Leptolyngbya group</taxon>
        <taxon>Leptolyngbya</taxon>
    </lineage>
</organism>
<protein>
    <recommendedName>
        <fullName evidence="2">UPF0102 protein NIES2135_38120</fullName>
    </recommendedName>
</protein>
<dbReference type="InterPro" id="IPR011335">
    <property type="entry name" value="Restrct_endonuc-II-like"/>
</dbReference>
<dbReference type="NCBIfam" id="NF009150">
    <property type="entry name" value="PRK12497.1-3"/>
    <property type="match status" value="1"/>
</dbReference>
<dbReference type="InterPro" id="IPR011856">
    <property type="entry name" value="tRNA_endonuc-like_dom_sf"/>
</dbReference>
<dbReference type="PANTHER" id="PTHR34039:SF1">
    <property type="entry name" value="UPF0102 PROTEIN YRAN"/>
    <property type="match status" value="1"/>
</dbReference>
<gene>
    <name evidence="3" type="ORF">NIES2135_38120</name>
</gene>
<dbReference type="Proteomes" id="UP000217895">
    <property type="component" value="Chromosome"/>
</dbReference>
<keyword evidence="4" id="KW-1185">Reference proteome</keyword>
<dbReference type="AlphaFoldDB" id="A0A1Z4JJP5"/>
<evidence type="ECO:0000256" key="1">
    <source>
        <dbReference type="ARBA" id="ARBA00006738"/>
    </source>
</evidence>
<dbReference type="Gene3D" id="3.40.1350.10">
    <property type="match status" value="1"/>
</dbReference>
<accession>A0A1Z4JJP5</accession>
<evidence type="ECO:0000313" key="3">
    <source>
        <dbReference type="EMBL" id="BAY56950.1"/>
    </source>
</evidence>
<dbReference type="CDD" id="cd20736">
    <property type="entry name" value="PoNe_Nuclease"/>
    <property type="match status" value="1"/>
</dbReference>